<accession>A0A1G8QC41</accession>
<dbReference type="EMBL" id="FNEK01000010">
    <property type="protein sequence ID" value="SDJ02123.1"/>
    <property type="molecule type" value="Genomic_DNA"/>
</dbReference>
<protein>
    <submittedName>
        <fullName evidence="1">Uncharacterized protein</fullName>
    </submittedName>
</protein>
<dbReference type="AlphaFoldDB" id="A0A1G8QC41"/>
<dbReference type="Proteomes" id="UP000199382">
    <property type="component" value="Unassembled WGS sequence"/>
</dbReference>
<gene>
    <name evidence="1" type="ORF">SAMN04488026_101096</name>
</gene>
<reference evidence="1 2" key="1">
    <citation type="submission" date="2016-10" db="EMBL/GenBank/DDBJ databases">
        <authorList>
            <person name="de Groot N.N."/>
        </authorList>
    </citation>
    <scope>NUCLEOTIDE SEQUENCE [LARGE SCALE GENOMIC DNA]</scope>
    <source>
        <strain evidence="1 2">DSM 25294</strain>
    </source>
</reference>
<evidence type="ECO:0000313" key="2">
    <source>
        <dbReference type="Proteomes" id="UP000199382"/>
    </source>
</evidence>
<dbReference type="STRING" id="571298.SAMN04488026_101096"/>
<organism evidence="1 2">
    <name type="scientific">Aliiruegeria lutimaris</name>
    <dbReference type="NCBI Taxonomy" id="571298"/>
    <lineage>
        <taxon>Bacteria</taxon>
        <taxon>Pseudomonadati</taxon>
        <taxon>Pseudomonadota</taxon>
        <taxon>Alphaproteobacteria</taxon>
        <taxon>Rhodobacterales</taxon>
        <taxon>Roseobacteraceae</taxon>
        <taxon>Aliiruegeria</taxon>
    </lineage>
</organism>
<keyword evidence="2" id="KW-1185">Reference proteome</keyword>
<dbReference type="RefSeq" id="WP_093152349.1">
    <property type="nucleotide sequence ID" value="NZ_FNEK01000010.1"/>
</dbReference>
<sequence length="133" mass="14784">MKKYKIAGIDRGPATSRVVENSLYRAIKCAGSGDMDGMFAAVETMADNYEAIPAENVTVLLRAALMAEPPTQMGRRPMGVNDRIVRLCDGIAAIQGKKISRRRSSRDLERCMAEARQAFGANLERWENFENDE</sequence>
<evidence type="ECO:0000313" key="1">
    <source>
        <dbReference type="EMBL" id="SDJ02123.1"/>
    </source>
</evidence>
<name>A0A1G8QC41_9RHOB</name>
<proteinExistence type="predicted"/>